<keyword evidence="3" id="KW-1185">Reference proteome</keyword>
<organism evidence="2 3">
    <name type="scientific">Caerostris extrusa</name>
    <name type="common">Bark spider</name>
    <name type="synonym">Caerostris bankana</name>
    <dbReference type="NCBI Taxonomy" id="172846"/>
    <lineage>
        <taxon>Eukaryota</taxon>
        <taxon>Metazoa</taxon>
        <taxon>Ecdysozoa</taxon>
        <taxon>Arthropoda</taxon>
        <taxon>Chelicerata</taxon>
        <taxon>Arachnida</taxon>
        <taxon>Araneae</taxon>
        <taxon>Araneomorphae</taxon>
        <taxon>Entelegynae</taxon>
        <taxon>Araneoidea</taxon>
        <taxon>Araneidae</taxon>
        <taxon>Caerostris</taxon>
    </lineage>
</organism>
<dbReference type="EMBL" id="BPLR01002375">
    <property type="protein sequence ID" value="GIX73102.1"/>
    <property type="molecule type" value="Genomic_DNA"/>
</dbReference>
<sequence>MRILSSSVLDFRSAPEIMEWLGNYVAPTSNKPSPEVTSGRHFLRSPIAALLSQETLHEKQQQKEKEREGGNCR</sequence>
<protein>
    <submittedName>
        <fullName evidence="2">Uncharacterized protein</fullName>
    </submittedName>
</protein>
<comment type="caution">
    <text evidence="2">The sequence shown here is derived from an EMBL/GenBank/DDBJ whole genome shotgun (WGS) entry which is preliminary data.</text>
</comment>
<proteinExistence type="predicted"/>
<evidence type="ECO:0000256" key="1">
    <source>
        <dbReference type="SAM" id="MobiDB-lite"/>
    </source>
</evidence>
<reference evidence="2 3" key="1">
    <citation type="submission" date="2021-06" db="EMBL/GenBank/DDBJ databases">
        <title>Caerostris extrusa draft genome.</title>
        <authorList>
            <person name="Kono N."/>
            <person name="Arakawa K."/>
        </authorList>
    </citation>
    <scope>NUCLEOTIDE SEQUENCE [LARGE SCALE GENOMIC DNA]</scope>
</reference>
<evidence type="ECO:0000313" key="2">
    <source>
        <dbReference type="EMBL" id="GIX73102.1"/>
    </source>
</evidence>
<evidence type="ECO:0000313" key="3">
    <source>
        <dbReference type="Proteomes" id="UP001054945"/>
    </source>
</evidence>
<feature type="compositionally biased region" description="Basic and acidic residues" evidence="1">
    <location>
        <begin position="55"/>
        <end position="73"/>
    </location>
</feature>
<name>A0AAV4MKR1_CAEEX</name>
<feature type="region of interest" description="Disordered" evidence="1">
    <location>
        <begin position="53"/>
        <end position="73"/>
    </location>
</feature>
<dbReference type="Proteomes" id="UP001054945">
    <property type="component" value="Unassembled WGS sequence"/>
</dbReference>
<dbReference type="AlphaFoldDB" id="A0AAV4MKR1"/>
<accession>A0AAV4MKR1</accession>
<gene>
    <name evidence="2" type="ORF">CEXT_67631</name>
</gene>